<accession>A0A7W6EB40</accession>
<keyword evidence="1 4" id="KW-0349">Heme</keyword>
<keyword evidence="2 4" id="KW-0479">Metal-binding</keyword>
<dbReference type="AlphaFoldDB" id="A0A7W6EB40"/>
<gene>
    <name evidence="6" type="ORF">GGR95_003633</name>
</gene>
<dbReference type="Gene3D" id="1.10.760.10">
    <property type="entry name" value="Cytochrome c-like domain"/>
    <property type="match status" value="1"/>
</dbReference>
<dbReference type="GO" id="GO:0046872">
    <property type="term" value="F:metal ion binding"/>
    <property type="evidence" value="ECO:0007669"/>
    <property type="project" value="UniProtKB-KW"/>
</dbReference>
<dbReference type="GO" id="GO:0020037">
    <property type="term" value="F:heme binding"/>
    <property type="evidence" value="ECO:0007669"/>
    <property type="project" value="InterPro"/>
</dbReference>
<evidence type="ECO:0000256" key="1">
    <source>
        <dbReference type="ARBA" id="ARBA00022617"/>
    </source>
</evidence>
<sequence>MPDHTDGAAFFASYCASCHGGTGQGNGPLAADLQTVPSNLTTLSRRNGGTFPKARALSYIYGDPEQAHLARVMPQFGGAMAEDLVPVEFDGVMTPTPRILAGLLAYLEGIQIQ</sequence>
<keyword evidence="7" id="KW-1185">Reference proteome</keyword>
<organism evidence="6 7">
    <name type="scientific">Sulfitobacter undariae</name>
    <dbReference type="NCBI Taxonomy" id="1563671"/>
    <lineage>
        <taxon>Bacteria</taxon>
        <taxon>Pseudomonadati</taxon>
        <taxon>Pseudomonadota</taxon>
        <taxon>Alphaproteobacteria</taxon>
        <taxon>Rhodobacterales</taxon>
        <taxon>Roseobacteraceae</taxon>
        <taxon>Sulfitobacter</taxon>
    </lineage>
</organism>
<dbReference type="InterPro" id="IPR009056">
    <property type="entry name" value="Cyt_c-like_dom"/>
</dbReference>
<dbReference type="RefSeq" id="WP_184568222.1">
    <property type="nucleotide sequence ID" value="NZ_JACIEI010000023.1"/>
</dbReference>
<dbReference type="SUPFAM" id="SSF46626">
    <property type="entry name" value="Cytochrome c"/>
    <property type="match status" value="1"/>
</dbReference>
<evidence type="ECO:0000256" key="4">
    <source>
        <dbReference type="PROSITE-ProRule" id="PRU00433"/>
    </source>
</evidence>
<evidence type="ECO:0000259" key="5">
    <source>
        <dbReference type="PROSITE" id="PS51007"/>
    </source>
</evidence>
<protein>
    <submittedName>
        <fullName evidence="6">Mono/diheme cytochrome c family protein</fullName>
    </submittedName>
</protein>
<dbReference type="Pfam" id="PF13442">
    <property type="entry name" value="Cytochrome_CBB3"/>
    <property type="match status" value="1"/>
</dbReference>
<evidence type="ECO:0000313" key="7">
    <source>
        <dbReference type="Proteomes" id="UP000530268"/>
    </source>
</evidence>
<dbReference type="EMBL" id="JACIEI010000023">
    <property type="protein sequence ID" value="MBB3995967.1"/>
    <property type="molecule type" value="Genomic_DNA"/>
</dbReference>
<evidence type="ECO:0000256" key="3">
    <source>
        <dbReference type="ARBA" id="ARBA00023004"/>
    </source>
</evidence>
<evidence type="ECO:0000313" key="6">
    <source>
        <dbReference type="EMBL" id="MBB3995967.1"/>
    </source>
</evidence>
<name>A0A7W6EB40_9RHOB</name>
<feature type="domain" description="Cytochrome c" evidence="5">
    <location>
        <begin position="2"/>
        <end position="96"/>
    </location>
</feature>
<dbReference type="PROSITE" id="PS51007">
    <property type="entry name" value="CYTC"/>
    <property type="match status" value="1"/>
</dbReference>
<dbReference type="Proteomes" id="UP000530268">
    <property type="component" value="Unassembled WGS sequence"/>
</dbReference>
<dbReference type="GO" id="GO:0009055">
    <property type="term" value="F:electron transfer activity"/>
    <property type="evidence" value="ECO:0007669"/>
    <property type="project" value="InterPro"/>
</dbReference>
<evidence type="ECO:0000256" key="2">
    <source>
        <dbReference type="ARBA" id="ARBA00022723"/>
    </source>
</evidence>
<keyword evidence="3 4" id="KW-0408">Iron</keyword>
<comment type="caution">
    <text evidence="6">The sequence shown here is derived from an EMBL/GenBank/DDBJ whole genome shotgun (WGS) entry which is preliminary data.</text>
</comment>
<reference evidence="6 7" key="1">
    <citation type="submission" date="2020-08" db="EMBL/GenBank/DDBJ databases">
        <title>Genomic Encyclopedia of Type Strains, Phase IV (KMG-IV): sequencing the most valuable type-strain genomes for metagenomic binning, comparative biology and taxonomic classification.</title>
        <authorList>
            <person name="Goeker M."/>
        </authorList>
    </citation>
    <scope>NUCLEOTIDE SEQUENCE [LARGE SCALE GENOMIC DNA]</scope>
    <source>
        <strain evidence="6 7">DSM 102234</strain>
    </source>
</reference>
<proteinExistence type="predicted"/>
<dbReference type="InterPro" id="IPR036909">
    <property type="entry name" value="Cyt_c-like_dom_sf"/>
</dbReference>